<evidence type="ECO:0000313" key="5">
    <source>
        <dbReference type="Proteomes" id="UP000005713"/>
    </source>
</evidence>
<accession>A3K3Y0</accession>
<dbReference type="InterPro" id="IPR029030">
    <property type="entry name" value="Caspase-like_dom_sf"/>
</dbReference>
<dbReference type="AlphaFoldDB" id="A3K3Y0"/>
<dbReference type="RefSeq" id="WP_005859172.1">
    <property type="nucleotide sequence ID" value="NZ_AAYA01000006.1"/>
</dbReference>
<dbReference type="InterPro" id="IPR002477">
    <property type="entry name" value="Peptidoglycan-bd-like"/>
</dbReference>
<evidence type="ECO:0000313" key="4">
    <source>
        <dbReference type="EMBL" id="EBA08244.1"/>
    </source>
</evidence>
<keyword evidence="5" id="KW-1185">Reference proteome</keyword>
<dbReference type="SUPFAM" id="SSF52129">
    <property type="entry name" value="Caspase-like"/>
    <property type="match status" value="1"/>
</dbReference>
<dbReference type="SUPFAM" id="SSF47090">
    <property type="entry name" value="PGBD-like"/>
    <property type="match status" value="1"/>
</dbReference>
<evidence type="ECO:0000259" key="3">
    <source>
        <dbReference type="Pfam" id="PF01471"/>
    </source>
</evidence>
<proteinExistence type="predicted"/>
<protein>
    <submittedName>
        <fullName evidence="4">Peptidoglycan-binding domain 1</fullName>
    </submittedName>
</protein>
<feature type="compositionally biased region" description="Low complexity" evidence="1">
    <location>
        <begin position="604"/>
        <end position="616"/>
    </location>
</feature>
<feature type="compositionally biased region" description="Acidic residues" evidence="1">
    <location>
        <begin position="351"/>
        <end position="379"/>
    </location>
</feature>
<dbReference type="Proteomes" id="UP000005713">
    <property type="component" value="Unassembled WGS sequence"/>
</dbReference>
<dbReference type="InterPro" id="IPR036366">
    <property type="entry name" value="PGBDSf"/>
</dbReference>
<evidence type="ECO:0000259" key="2">
    <source>
        <dbReference type="Pfam" id="PF00656"/>
    </source>
</evidence>
<dbReference type="Pfam" id="PF01471">
    <property type="entry name" value="PG_binding_1"/>
    <property type="match status" value="1"/>
</dbReference>
<gene>
    <name evidence="4" type="ORF">SSE37_11889</name>
</gene>
<feature type="compositionally biased region" description="Low complexity" evidence="1">
    <location>
        <begin position="237"/>
        <end position="257"/>
    </location>
</feature>
<feature type="domain" description="Peptidoglycan binding-like" evidence="3">
    <location>
        <begin position="514"/>
        <end position="568"/>
    </location>
</feature>
<dbReference type="OrthoDB" id="8092964at2"/>
<feature type="region of interest" description="Disordered" evidence="1">
    <location>
        <begin position="295"/>
        <end position="315"/>
    </location>
</feature>
<feature type="compositionally biased region" description="Low complexity" evidence="1">
    <location>
        <begin position="380"/>
        <end position="391"/>
    </location>
</feature>
<sequence>MRILALAFTGLVSGTITGAFSPNAAEAAGDALVIGNSSYNGVQTLFAATQVAETAQALRDKGFDVTEARDAGGAAMSDGFRTFVSAMEGDDPVVVILAGAFAHADHGSWLLPAADGSGLADAAVMVEAFPVEAVLSVLAKSPGRAFLVLAESGVAGEFGDFLEPGLGELKVPEGVTVLRGEEAKVARFAAGDLVKVGVPVVAAARAAGLTVSGNSGADLVVVTSEPTEDMGGAPGGVPEDGPVAAVDPAPEAADEAPMTPDVAENAETAPVAEPETGMAEADAPEAPADSVVEVMEPETEVETQAPAAEVADMPEADTVDTAEAPVADMAEAQAPEPAEAPVAEVTEAPEVETAEAPEADVAEASEADVAEASEADVAEAPEAPMADVPEAGMSETGEAEAETVVAAEPDPAEAPEPVMAETAQPAPADEVAPEVAETAPVAEPEDTRSEVEIAADDAAWRAARIENTEASYSSYLKAQPDGAYVNAATQRIKAIKADPHYDLRRAEDFLGLTREARRDIQRDLDMLGYYTWAVDGIFGEGTRDAVRGWQKNAGLEETGYLDLDQIAKIEADAAAKEQAADAQRARDRARQAAAAEAERKRAAEAAAAAAEAAQDDPAPRRGPSDAAMWAEVERLGTEEQVRRYLRAFPNGARATQARNMLAVIERMRGG</sequence>
<dbReference type="GO" id="GO:0006508">
    <property type="term" value="P:proteolysis"/>
    <property type="evidence" value="ECO:0007669"/>
    <property type="project" value="InterPro"/>
</dbReference>
<feature type="domain" description="Peptidase C14 caspase" evidence="2">
    <location>
        <begin position="31"/>
        <end position="97"/>
    </location>
</feature>
<feature type="region of interest" description="Disordered" evidence="1">
    <location>
        <begin position="351"/>
        <end position="413"/>
    </location>
</feature>
<dbReference type="eggNOG" id="COG3409">
    <property type="taxonomic scope" value="Bacteria"/>
</dbReference>
<dbReference type="InterPro" id="IPR011600">
    <property type="entry name" value="Pept_C14_caspase"/>
</dbReference>
<dbReference type="EMBL" id="AAYA01000006">
    <property type="protein sequence ID" value="EBA08244.1"/>
    <property type="molecule type" value="Genomic_DNA"/>
</dbReference>
<dbReference type="GO" id="GO:0004197">
    <property type="term" value="F:cysteine-type endopeptidase activity"/>
    <property type="evidence" value="ECO:0007669"/>
    <property type="project" value="InterPro"/>
</dbReference>
<dbReference type="Pfam" id="PF00656">
    <property type="entry name" value="Peptidase_C14"/>
    <property type="match status" value="1"/>
</dbReference>
<comment type="caution">
    <text evidence="4">The sequence shown here is derived from an EMBL/GenBank/DDBJ whole genome shotgun (WGS) entry which is preliminary data.</text>
</comment>
<dbReference type="InterPro" id="IPR036365">
    <property type="entry name" value="PGBD-like_sf"/>
</dbReference>
<feature type="region of interest" description="Disordered" evidence="1">
    <location>
        <begin position="226"/>
        <end position="269"/>
    </location>
</feature>
<feature type="region of interest" description="Disordered" evidence="1">
    <location>
        <begin position="604"/>
        <end position="624"/>
    </location>
</feature>
<dbReference type="Gene3D" id="3.40.50.1460">
    <property type="match status" value="1"/>
</dbReference>
<reference evidence="4 5" key="1">
    <citation type="submission" date="2006-06" db="EMBL/GenBank/DDBJ databases">
        <authorList>
            <person name="Moran M.A."/>
            <person name="Ferriera S."/>
            <person name="Johnson J."/>
            <person name="Kravitz S."/>
            <person name="Beeson K."/>
            <person name="Sutton G."/>
            <person name="Rogers Y.-H."/>
            <person name="Friedman R."/>
            <person name="Frazier M."/>
            <person name="Venter J.C."/>
        </authorList>
    </citation>
    <scope>NUCLEOTIDE SEQUENCE [LARGE SCALE GENOMIC DNA]</scope>
    <source>
        <strain evidence="4 5">E-37</strain>
    </source>
</reference>
<organism evidence="4 5">
    <name type="scientific">Sagittula stellata (strain ATCC 700073 / DSM 11524 / E-37)</name>
    <dbReference type="NCBI Taxonomy" id="388399"/>
    <lineage>
        <taxon>Bacteria</taxon>
        <taxon>Pseudomonadati</taxon>
        <taxon>Pseudomonadota</taxon>
        <taxon>Alphaproteobacteria</taxon>
        <taxon>Rhodobacterales</taxon>
        <taxon>Roseobacteraceae</taxon>
        <taxon>Sagittula</taxon>
    </lineage>
</organism>
<evidence type="ECO:0000256" key="1">
    <source>
        <dbReference type="SAM" id="MobiDB-lite"/>
    </source>
</evidence>
<feature type="compositionally biased region" description="Low complexity" evidence="1">
    <location>
        <begin position="402"/>
        <end position="413"/>
    </location>
</feature>
<dbReference type="Gene3D" id="1.10.101.10">
    <property type="entry name" value="PGBD-like superfamily/PGBD"/>
    <property type="match status" value="1"/>
</dbReference>
<name>A3K3Y0_SAGS3</name>
<dbReference type="eggNOG" id="COG4249">
    <property type="taxonomic scope" value="Bacteria"/>
</dbReference>